<dbReference type="EMBL" id="ABCC02000048">
    <property type="protein sequence ID" value="EDP13405.1"/>
    <property type="molecule type" value="Genomic_DNA"/>
</dbReference>
<accession>A8S2I6</accession>
<evidence type="ECO:0000313" key="2">
    <source>
        <dbReference type="Proteomes" id="UP000005396"/>
    </source>
</evidence>
<dbReference type="Proteomes" id="UP000005396">
    <property type="component" value="Unassembled WGS sequence"/>
</dbReference>
<dbReference type="AlphaFoldDB" id="A8S2I6"/>
<dbReference type="InterPro" id="IPR037914">
    <property type="entry name" value="SpoVT-AbrB_sf"/>
</dbReference>
<reference evidence="1 2" key="1">
    <citation type="submission" date="2007-08" db="EMBL/GenBank/DDBJ databases">
        <authorList>
            <person name="Fulton L."/>
            <person name="Clifton S."/>
            <person name="Fulton B."/>
            <person name="Xu J."/>
            <person name="Minx P."/>
            <person name="Pepin K.H."/>
            <person name="Johnson M."/>
            <person name="Thiruvilangam P."/>
            <person name="Bhonagiri V."/>
            <person name="Nash W.E."/>
            <person name="Mardis E.R."/>
            <person name="Wilson R.K."/>
        </authorList>
    </citation>
    <scope>NUCLEOTIDE SEQUENCE [LARGE SCALE GENOMIC DNA]</scope>
    <source>
        <strain evidence="2">ATCC BAA-613 / DSM 15670 / CCUG 46953 / JCM 12243 / WAL 16351</strain>
    </source>
</reference>
<evidence type="ECO:0008006" key="3">
    <source>
        <dbReference type="Google" id="ProtNLM"/>
    </source>
</evidence>
<dbReference type="PaxDb" id="411902-CLOBOL_06320"/>
<reference evidence="1 2" key="2">
    <citation type="submission" date="2007-09" db="EMBL/GenBank/DDBJ databases">
        <title>Draft genome sequence of Clostridium bolteae (ATCC BAA-613).</title>
        <authorList>
            <person name="Sudarsanam P."/>
            <person name="Ley R."/>
            <person name="Guruge J."/>
            <person name="Turnbaugh P.J."/>
            <person name="Mahowald M."/>
            <person name="Liep D."/>
            <person name="Gordon J."/>
        </authorList>
    </citation>
    <scope>NUCLEOTIDE SEQUENCE [LARGE SCALE GENOMIC DNA]</scope>
    <source>
        <strain evidence="2">ATCC BAA-613 / DSM 15670 / CCUG 46953 / JCM 12243 / WAL 16351</strain>
    </source>
</reference>
<dbReference type="Gene3D" id="2.10.260.10">
    <property type="match status" value="1"/>
</dbReference>
<gene>
    <name evidence="1" type="ORF">CLOBOL_06320</name>
</gene>
<protein>
    <recommendedName>
        <fullName evidence="3">AbrB/MazE/SpoVT family DNA-binding domain-containing protein</fullName>
    </recommendedName>
</protein>
<sequence length="103" mass="11111">MQPPAYSRCRSQALINAEWERRKSMQISKKVTKGGGITIPRMLRQETGILPGVPVDVTADAAGIHIVKHVPACRFCGAVEDVAAVCGMEVCRTCAGKIAEVFQ</sequence>
<organism evidence="1 2">
    <name type="scientific">Enterocloster bolteae (strain ATCC BAA-613 / DSM 15670 / CCUG 46953 / JCM 12243 / WAL 16351)</name>
    <name type="common">Clostridium bolteae</name>
    <dbReference type="NCBI Taxonomy" id="411902"/>
    <lineage>
        <taxon>Bacteria</taxon>
        <taxon>Bacillati</taxon>
        <taxon>Bacillota</taxon>
        <taxon>Clostridia</taxon>
        <taxon>Lachnospirales</taxon>
        <taxon>Lachnospiraceae</taxon>
        <taxon>Enterocloster</taxon>
    </lineage>
</organism>
<name>A8S2I6_ENTBW</name>
<dbReference type="HOGENOM" id="CLU_158484_0_1_9"/>
<proteinExistence type="predicted"/>
<comment type="caution">
    <text evidence="1">The sequence shown here is derived from an EMBL/GenBank/DDBJ whole genome shotgun (WGS) entry which is preliminary data.</text>
</comment>
<dbReference type="eggNOG" id="COG2002">
    <property type="taxonomic scope" value="Bacteria"/>
</dbReference>
<evidence type="ECO:0000313" key="1">
    <source>
        <dbReference type="EMBL" id="EDP13405.1"/>
    </source>
</evidence>
<dbReference type="SUPFAM" id="SSF89447">
    <property type="entry name" value="AbrB/MazE/MraZ-like"/>
    <property type="match status" value="1"/>
</dbReference>